<dbReference type="OrthoDB" id="5956066at2759"/>
<dbReference type="InterPro" id="IPR015255">
    <property type="entry name" value="Vitellinogen_open_b-sht"/>
</dbReference>
<organism evidence="2 3">
    <name type="scientific">Brenthis ino</name>
    <name type="common">lesser marbled fritillary</name>
    <dbReference type="NCBI Taxonomy" id="405034"/>
    <lineage>
        <taxon>Eukaryota</taxon>
        <taxon>Metazoa</taxon>
        <taxon>Ecdysozoa</taxon>
        <taxon>Arthropoda</taxon>
        <taxon>Hexapoda</taxon>
        <taxon>Insecta</taxon>
        <taxon>Pterygota</taxon>
        <taxon>Neoptera</taxon>
        <taxon>Endopterygota</taxon>
        <taxon>Lepidoptera</taxon>
        <taxon>Glossata</taxon>
        <taxon>Ditrysia</taxon>
        <taxon>Papilionoidea</taxon>
        <taxon>Nymphalidae</taxon>
        <taxon>Heliconiinae</taxon>
        <taxon>Argynnini</taxon>
        <taxon>Brenthis</taxon>
    </lineage>
</organism>
<dbReference type="Gene3D" id="2.20.80.10">
    <property type="entry name" value="Lipovitellin-phosvitin complex, chain A, domain 4"/>
    <property type="match status" value="1"/>
</dbReference>
<dbReference type="AlphaFoldDB" id="A0A8J9VE66"/>
<dbReference type="InterPro" id="IPR015819">
    <property type="entry name" value="Lipid_transp_b-sht_shell"/>
</dbReference>
<dbReference type="Proteomes" id="UP000838878">
    <property type="component" value="Chromosome 8"/>
</dbReference>
<proteinExistence type="predicted"/>
<dbReference type="Pfam" id="PF09172">
    <property type="entry name" value="Vit_open_b-sht"/>
    <property type="match status" value="1"/>
</dbReference>
<dbReference type="InterPro" id="IPR011030">
    <property type="entry name" value="Lipovitellin_superhlx_dom"/>
</dbReference>
<name>A0A8J9VE66_9NEOP</name>
<accession>A0A8J9VE66</accession>
<protein>
    <recommendedName>
        <fullName evidence="1">Vitellinogen open beta-sheet domain-containing protein</fullName>
    </recommendedName>
</protein>
<keyword evidence="3" id="KW-1185">Reference proteome</keyword>
<dbReference type="Gene3D" id="1.25.10.20">
    <property type="entry name" value="Vitellinogen, superhelical"/>
    <property type="match status" value="1"/>
</dbReference>
<evidence type="ECO:0000313" key="3">
    <source>
        <dbReference type="Proteomes" id="UP000838878"/>
    </source>
</evidence>
<dbReference type="SUPFAM" id="SSF48431">
    <property type="entry name" value="Lipovitellin-phosvitin complex, superhelical domain"/>
    <property type="match status" value="1"/>
</dbReference>
<evidence type="ECO:0000259" key="1">
    <source>
        <dbReference type="SMART" id="SM01169"/>
    </source>
</evidence>
<dbReference type="SMART" id="SM01169">
    <property type="entry name" value="DUF1943"/>
    <property type="match status" value="1"/>
</dbReference>
<sequence>MLGHYHTAPSSSMALETTLPVLLDEDEHIQLRIASLHAILSSGIRESDFLFIHNFISTSNSKELQRFWYTTVKNLESNKFFSRYRTVADFIPFVAKDVRNPDTTYWATNNYIVSNGELGPWVQILSVGAEPAPSLIELSIASGGRRPYQASVYIIAEGVSSNLFKKMHKLNRKNVNVERLIEVLEKLKVSSLKSPEKVHIDIVIKIHDKSVFASHVNQSTFDSWNGRDVTKSIMEFLRFGSHINQQMAYYPVQMDVHLPTELGTPIRLQSTIVTFTSVRGNLTAPPDIMHALDWENDLHIRYQGTLVMSLSTAAPLLQSQHTVRLQRSLVAHLPIKFNVTMEPNVKSVALTWLNPFAQHAGLAIHSRVQIETYSRERTDVYTVATGAADVDDNGIFFDCDRKTSGAEVIEKYIMSKVVSYDVLPTQSILNSLHRFTSSPGCGVIIPPSRPQQIEGGDEVIRLSVSLGDIVAIETVDRVDINFDFSLSYYGIGDKNHDTYLNVDSNSKIKCAGRNVSVEWFLYVKQPNAFDDNKKYWKLCYFEQDISHAPADQDLTTHPASYHGHTTLTYHSSHDYQSCKNNDNISKITMEYRGIPKNVYGNVERYVEFEIKGEKLHQFDLLPALGIGAGTPVAQLLGSLDKDTINTTAVIQEKDGIASISVNKGAEIQFESDSFAWLLDSWTAMQLMKRFGVYRECRLQESTVQTLSGNVEPLSPVQCPESLVLADCSETPSFVITRQQDGGIKMYDGDHNLYNTTSDIMKNSPILPIAAGLKVQSDATGVIIYKRFNETVILIPSSYMSSVCGECAGDVIYNSC</sequence>
<gene>
    <name evidence="2" type="ORF">BINO364_LOCUS15143</name>
</gene>
<feature type="domain" description="Vitellinogen open beta-sheet" evidence="1">
    <location>
        <begin position="106"/>
        <end position="371"/>
    </location>
</feature>
<dbReference type="SUPFAM" id="SSF56968">
    <property type="entry name" value="Lipovitellin-phosvitin complex, beta-sheet shell regions"/>
    <property type="match status" value="1"/>
</dbReference>
<dbReference type="GO" id="GO:0005319">
    <property type="term" value="F:lipid transporter activity"/>
    <property type="evidence" value="ECO:0007669"/>
    <property type="project" value="InterPro"/>
</dbReference>
<reference evidence="2" key="1">
    <citation type="submission" date="2021-12" db="EMBL/GenBank/DDBJ databases">
        <authorList>
            <person name="Martin H S."/>
        </authorList>
    </citation>
    <scope>NUCLEOTIDE SEQUENCE</scope>
</reference>
<feature type="non-terminal residue" evidence="2">
    <location>
        <position position="815"/>
    </location>
</feature>
<dbReference type="EMBL" id="OV170228">
    <property type="protein sequence ID" value="CAH0730127.1"/>
    <property type="molecule type" value="Genomic_DNA"/>
</dbReference>
<evidence type="ECO:0000313" key="2">
    <source>
        <dbReference type="EMBL" id="CAH0730127.1"/>
    </source>
</evidence>